<dbReference type="GO" id="GO:0004750">
    <property type="term" value="F:D-ribulose-phosphate 3-epimerase activity"/>
    <property type="evidence" value="ECO:0007669"/>
    <property type="project" value="UniProtKB-UniRule"/>
</dbReference>
<accession>A0A1F6EG79</accession>
<evidence type="ECO:0000256" key="7">
    <source>
        <dbReference type="ARBA" id="ARBA00013188"/>
    </source>
</evidence>
<evidence type="ECO:0000313" key="11">
    <source>
        <dbReference type="EMBL" id="OGG72658.1"/>
    </source>
</evidence>
<dbReference type="GO" id="GO:0006098">
    <property type="term" value="P:pentose-phosphate shunt"/>
    <property type="evidence" value="ECO:0007669"/>
    <property type="project" value="UniProtKB-UniRule"/>
</dbReference>
<dbReference type="CDD" id="cd00429">
    <property type="entry name" value="RPE"/>
    <property type="match status" value="1"/>
</dbReference>
<evidence type="ECO:0000256" key="9">
    <source>
        <dbReference type="ARBA" id="ARBA00023235"/>
    </source>
</evidence>
<keyword evidence="9" id="KW-0413">Isomerase</keyword>
<comment type="cofactor">
    <cofactor evidence="2">
        <name>Mn(2+)</name>
        <dbReference type="ChEBI" id="CHEBI:29035"/>
    </cofactor>
</comment>
<dbReference type="Gene3D" id="3.20.20.70">
    <property type="entry name" value="Aldolase class I"/>
    <property type="match status" value="1"/>
</dbReference>
<comment type="catalytic activity">
    <reaction evidence="1">
        <text>D-ribulose 5-phosphate = D-xylulose 5-phosphate</text>
        <dbReference type="Rhea" id="RHEA:13677"/>
        <dbReference type="ChEBI" id="CHEBI:57737"/>
        <dbReference type="ChEBI" id="CHEBI:58121"/>
        <dbReference type="EC" id="5.1.3.1"/>
    </reaction>
</comment>
<dbReference type="NCBIfam" id="NF004076">
    <property type="entry name" value="PRK05581.1-4"/>
    <property type="match status" value="1"/>
</dbReference>
<proteinExistence type="inferred from homology"/>
<dbReference type="InterPro" id="IPR011060">
    <property type="entry name" value="RibuloseP-bd_barrel"/>
</dbReference>
<dbReference type="GO" id="GO:0005975">
    <property type="term" value="P:carbohydrate metabolic process"/>
    <property type="evidence" value="ECO:0007669"/>
    <property type="project" value="InterPro"/>
</dbReference>
<dbReference type="PANTHER" id="PTHR11749">
    <property type="entry name" value="RIBULOSE-5-PHOSPHATE-3-EPIMERASE"/>
    <property type="match status" value="1"/>
</dbReference>
<dbReference type="InterPro" id="IPR000056">
    <property type="entry name" value="Ribul_P_3_epim-like"/>
</dbReference>
<evidence type="ECO:0000256" key="4">
    <source>
        <dbReference type="ARBA" id="ARBA00001947"/>
    </source>
</evidence>
<dbReference type="Proteomes" id="UP000177306">
    <property type="component" value="Unassembled WGS sequence"/>
</dbReference>
<dbReference type="AlphaFoldDB" id="A0A1F6EG79"/>
<dbReference type="EC" id="5.1.3.1" evidence="7 10"/>
<comment type="cofactor">
    <cofactor evidence="4">
        <name>Zn(2+)</name>
        <dbReference type="ChEBI" id="CHEBI:29105"/>
    </cofactor>
</comment>
<dbReference type="GO" id="GO:0005737">
    <property type="term" value="C:cytoplasm"/>
    <property type="evidence" value="ECO:0007669"/>
    <property type="project" value="UniProtKB-ARBA"/>
</dbReference>
<dbReference type="SUPFAM" id="SSF51366">
    <property type="entry name" value="Ribulose-phoshate binding barrel"/>
    <property type="match status" value="1"/>
</dbReference>
<evidence type="ECO:0000256" key="5">
    <source>
        <dbReference type="ARBA" id="ARBA00001954"/>
    </source>
</evidence>
<evidence type="ECO:0000256" key="10">
    <source>
        <dbReference type="NCBIfam" id="TIGR01163"/>
    </source>
</evidence>
<dbReference type="NCBIfam" id="TIGR01163">
    <property type="entry name" value="rpe"/>
    <property type="match status" value="1"/>
</dbReference>
<dbReference type="InterPro" id="IPR026019">
    <property type="entry name" value="Ribul_P_3_epim"/>
</dbReference>
<reference evidence="11 12" key="1">
    <citation type="journal article" date="2016" name="Nat. Commun.">
        <title>Thousands of microbial genomes shed light on interconnected biogeochemical processes in an aquifer system.</title>
        <authorList>
            <person name="Anantharaman K."/>
            <person name="Brown C.T."/>
            <person name="Hug L.A."/>
            <person name="Sharon I."/>
            <person name="Castelle C.J."/>
            <person name="Probst A.J."/>
            <person name="Thomas B.C."/>
            <person name="Singh A."/>
            <person name="Wilkins M.J."/>
            <person name="Karaoz U."/>
            <person name="Brodie E.L."/>
            <person name="Williams K.H."/>
            <person name="Hubbard S.S."/>
            <person name="Banfield J.F."/>
        </authorList>
    </citation>
    <scope>NUCLEOTIDE SEQUENCE [LARGE SCALE GENOMIC DNA]</scope>
</reference>
<dbReference type="EMBL" id="MFLY01000036">
    <property type="protein sequence ID" value="OGG72658.1"/>
    <property type="molecule type" value="Genomic_DNA"/>
</dbReference>
<gene>
    <name evidence="11" type="ORF">A3A38_00265</name>
</gene>
<dbReference type="Pfam" id="PF00834">
    <property type="entry name" value="Ribul_P_3_epim"/>
    <property type="match status" value="1"/>
</dbReference>
<name>A0A1F6EG79_9BACT</name>
<comment type="cofactor">
    <cofactor evidence="3">
        <name>Co(2+)</name>
        <dbReference type="ChEBI" id="CHEBI:48828"/>
    </cofactor>
</comment>
<organism evidence="11 12">
    <name type="scientific">Candidatus Kaiserbacteria bacterium RIFCSPLOWO2_01_FULL_53_17</name>
    <dbReference type="NCBI Taxonomy" id="1798511"/>
    <lineage>
        <taxon>Bacteria</taxon>
        <taxon>Candidatus Kaiseribacteriota</taxon>
    </lineage>
</organism>
<sequence>MKRKFQLSASLICGDHLALGDDIKLLEKGGIDALHFDVMDGMFVPRFGFYPELLQAVRKQTSLTVDAHLMIENPERYVQLFVEAGADIVVPHAESTRHLDRAVRLIREAGGRAGVALNPGTPLHALEHVLPDIELVMLMAINPGIVGHKLIPQMMQKIADTRKMLKKFPKIKIEVDGGVSPESAARMVSLGADILVCGTSSIYKKDLPLTKTIPSFRAHIEKELKSL</sequence>
<evidence type="ECO:0000256" key="6">
    <source>
        <dbReference type="ARBA" id="ARBA00009541"/>
    </source>
</evidence>
<evidence type="ECO:0000256" key="1">
    <source>
        <dbReference type="ARBA" id="ARBA00001782"/>
    </source>
</evidence>
<dbReference type="GO" id="GO:0046872">
    <property type="term" value="F:metal ion binding"/>
    <property type="evidence" value="ECO:0007669"/>
    <property type="project" value="UniProtKB-KW"/>
</dbReference>
<protein>
    <recommendedName>
        <fullName evidence="7 10">Ribulose-phosphate 3-epimerase</fullName>
        <ecNumber evidence="7 10">5.1.3.1</ecNumber>
    </recommendedName>
</protein>
<evidence type="ECO:0000256" key="3">
    <source>
        <dbReference type="ARBA" id="ARBA00001941"/>
    </source>
</evidence>
<dbReference type="InterPro" id="IPR013785">
    <property type="entry name" value="Aldolase_TIM"/>
</dbReference>
<dbReference type="FunFam" id="3.20.20.70:FF:000004">
    <property type="entry name" value="Ribulose-phosphate 3-epimerase"/>
    <property type="match status" value="1"/>
</dbReference>
<evidence type="ECO:0000313" key="12">
    <source>
        <dbReference type="Proteomes" id="UP000177306"/>
    </source>
</evidence>
<comment type="similarity">
    <text evidence="6">Belongs to the ribulose-phosphate 3-epimerase family.</text>
</comment>
<evidence type="ECO:0000256" key="8">
    <source>
        <dbReference type="ARBA" id="ARBA00022723"/>
    </source>
</evidence>
<evidence type="ECO:0000256" key="2">
    <source>
        <dbReference type="ARBA" id="ARBA00001936"/>
    </source>
</evidence>
<keyword evidence="8" id="KW-0479">Metal-binding</keyword>
<comment type="cofactor">
    <cofactor evidence="5">
        <name>Fe(2+)</name>
        <dbReference type="ChEBI" id="CHEBI:29033"/>
    </cofactor>
</comment>
<comment type="caution">
    <text evidence="11">The sequence shown here is derived from an EMBL/GenBank/DDBJ whole genome shotgun (WGS) entry which is preliminary data.</text>
</comment>